<feature type="transmembrane region" description="Helical" evidence="9">
    <location>
        <begin position="43"/>
        <end position="60"/>
    </location>
</feature>
<name>A0A2C7ZKB2_9ACTN</name>
<evidence type="ECO:0000256" key="3">
    <source>
        <dbReference type="ARBA" id="ARBA00022448"/>
    </source>
</evidence>
<dbReference type="Pfam" id="PF01758">
    <property type="entry name" value="SBF"/>
    <property type="match status" value="1"/>
</dbReference>
<evidence type="ECO:0000256" key="4">
    <source>
        <dbReference type="ARBA" id="ARBA00022475"/>
    </source>
</evidence>
<evidence type="ECO:0000256" key="8">
    <source>
        <dbReference type="SAM" id="MobiDB-lite"/>
    </source>
</evidence>
<evidence type="ECO:0000313" key="10">
    <source>
        <dbReference type="EMBL" id="SCQ76332.1"/>
    </source>
</evidence>
<keyword evidence="7 9" id="KW-0472">Membrane</keyword>
<feature type="transmembrane region" description="Helical" evidence="9">
    <location>
        <begin position="259"/>
        <end position="282"/>
    </location>
</feature>
<feature type="transmembrane region" description="Helical" evidence="9">
    <location>
        <begin position="320"/>
        <end position="340"/>
    </location>
</feature>
<dbReference type="GO" id="GO:0015104">
    <property type="term" value="F:antimonite transmembrane transporter activity"/>
    <property type="evidence" value="ECO:0007669"/>
    <property type="project" value="TreeGrafter"/>
</dbReference>
<dbReference type="InterPro" id="IPR038770">
    <property type="entry name" value="Na+/solute_symporter_sf"/>
</dbReference>
<dbReference type="EMBL" id="LT618793">
    <property type="protein sequence ID" value="SCQ76332.1"/>
    <property type="molecule type" value="Genomic_DNA"/>
</dbReference>
<proteinExistence type="inferred from homology"/>
<feature type="transmembrane region" description="Helical" evidence="9">
    <location>
        <begin position="66"/>
        <end position="86"/>
    </location>
</feature>
<feature type="region of interest" description="Disordered" evidence="8">
    <location>
        <begin position="1"/>
        <end position="31"/>
    </location>
</feature>
<feature type="transmembrane region" description="Helical" evidence="9">
    <location>
        <begin position="233"/>
        <end position="253"/>
    </location>
</feature>
<feature type="transmembrane region" description="Helical" evidence="9">
    <location>
        <begin position="98"/>
        <end position="117"/>
    </location>
</feature>
<dbReference type="AlphaFoldDB" id="A0A2C7ZKB2"/>
<evidence type="ECO:0000256" key="1">
    <source>
        <dbReference type="ARBA" id="ARBA00004651"/>
    </source>
</evidence>
<dbReference type="PANTHER" id="PTHR43057">
    <property type="entry name" value="ARSENITE EFFLUX TRANSPORTER"/>
    <property type="match status" value="1"/>
</dbReference>
<comment type="similarity">
    <text evidence="2">Belongs to the arsenical resistance-3 (ACR3) (TC 2.A.59) family.</text>
</comment>
<dbReference type="PANTHER" id="PTHR43057:SF1">
    <property type="entry name" value="ARSENICAL-RESISTANCE PROTEIN 3"/>
    <property type="match status" value="1"/>
</dbReference>
<reference evidence="10 11" key="1">
    <citation type="submission" date="2016-09" db="EMBL/GenBank/DDBJ databases">
        <authorList>
            <person name="Laine KS P."/>
        </authorList>
    </citation>
    <scope>NUCLEOTIDE SEQUENCE [LARGE SCALE GENOMIC DNA]</scope>
    <source>
        <strain evidence="10">PFRJS-23</strain>
    </source>
</reference>
<keyword evidence="6 9" id="KW-1133">Transmembrane helix</keyword>
<protein>
    <submittedName>
        <fullName evidence="10">Bile acid:sodium symporter</fullName>
    </submittedName>
</protein>
<feature type="transmembrane region" description="Helical" evidence="9">
    <location>
        <begin position="195"/>
        <end position="212"/>
    </location>
</feature>
<keyword evidence="5 9" id="KW-0812">Transmembrane</keyword>
<comment type="subcellular location">
    <subcellularLocation>
        <location evidence="1">Cell membrane</location>
        <topology evidence="1">Multi-pass membrane protein</topology>
    </subcellularLocation>
</comment>
<keyword evidence="3" id="KW-0813">Transport</keyword>
<keyword evidence="4" id="KW-1003">Cell membrane</keyword>
<gene>
    <name evidence="10" type="ORF">PFR_JS23_607</name>
</gene>
<evidence type="ECO:0000256" key="9">
    <source>
        <dbReference type="SAM" id="Phobius"/>
    </source>
</evidence>
<evidence type="ECO:0000256" key="2">
    <source>
        <dbReference type="ARBA" id="ARBA00010110"/>
    </source>
</evidence>
<evidence type="ECO:0000313" key="11">
    <source>
        <dbReference type="Proteomes" id="UP000250080"/>
    </source>
</evidence>
<evidence type="ECO:0000256" key="5">
    <source>
        <dbReference type="ARBA" id="ARBA00022692"/>
    </source>
</evidence>
<evidence type="ECO:0000256" key="6">
    <source>
        <dbReference type="ARBA" id="ARBA00022989"/>
    </source>
</evidence>
<sequence>MAALSARAPDEQTGYMVTTRPPRHRPDSSGSGGGAAWLERWQVPLYLASLALGAAVGYLWPAGALGFGTAINPVLMVLLYATFLGVPFARIRAAFADVRFMACVVVLNFVVVPLVVFALSRPVAFDPSLLVGVLLVLLCPCVDYVMVFTRLGGGDAGRLVAASPVQMLLQMVLLPLFLWLFAGGAVVAAIHWAPFARAFLLLIVVPLVLSVLTQQLARRQGAARVVMRAMESAMVPLMMGTLMVVVASQFGHVAAQFGLLVRVVPLFVGFLVVMPVLANLIGRLGGQPVVIRRTLAFTGSTRNSLVVLPLALALPPEMALAASVVVTQTLVELLGMVTFVRVIPRLIRQRPGPGQDVRAIGG</sequence>
<dbReference type="InterPro" id="IPR002657">
    <property type="entry name" value="BilAc:Na_symport/Acr3"/>
</dbReference>
<feature type="transmembrane region" description="Helical" evidence="9">
    <location>
        <begin position="129"/>
        <end position="147"/>
    </location>
</feature>
<dbReference type="GO" id="GO:0015297">
    <property type="term" value="F:antiporter activity"/>
    <property type="evidence" value="ECO:0007669"/>
    <property type="project" value="InterPro"/>
</dbReference>
<feature type="transmembrane region" description="Helical" evidence="9">
    <location>
        <begin position="168"/>
        <end position="189"/>
    </location>
</feature>
<dbReference type="InterPro" id="IPR004706">
    <property type="entry name" value="Arsenical-R_Acr3"/>
</dbReference>
<dbReference type="GO" id="GO:0005886">
    <property type="term" value="C:plasma membrane"/>
    <property type="evidence" value="ECO:0007669"/>
    <property type="project" value="UniProtKB-SubCell"/>
</dbReference>
<accession>A0A2C7ZKB2</accession>
<dbReference type="Gene3D" id="1.20.1530.20">
    <property type="match status" value="1"/>
</dbReference>
<evidence type="ECO:0000256" key="7">
    <source>
        <dbReference type="ARBA" id="ARBA00023136"/>
    </source>
</evidence>
<feature type="transmembrane region" description="Helical" evidence="9">
    <location>
        <begin position="294"/>
        <end position="314"/>
    </location>
</feature>
<dbReference type="GO" id="GO:0015105">
    <property type="term" value="F:arsenite transmembrane transporter activity"/>
    <property type="evidence" value="ECO:0007669"/>
    <property type="project" value="TreeGrafter"/>
</dbReference>
<dbReference type="Proteomes" id="UP000250080">
    <property type="component" value="Chromosome I"/>
</dbReference>
<organism evidence="10 11">
    <name type="scientific">Propionibacterium freudenreichii</name>
    <dbReference type="NCBI Taxonomy" id="1744"/>
    <lineage>
        <taxon>Bacteria</taxon>
        <taxon>Bacillati</taxon>
        <taxon>Actinomycetota</taxon>
        <taxon>Actinomycetes</taxon>
        <taxon>Propionibacteriales</taxon>
        <taxon>Propionibacteriaceae</taxon>
        <taxon>Propionibacterium</taxon>
    </lineage>
</organism>